<evidence type="ECO:0000313" key="1">
    <source>
        <dbReference type="EMBL" id="KAL3803275.1"/>
    </source>
</evidence>
<accession>A0ABD3QS99</accession>
<name>A0ABD3QS99_9STRA</name>
<dbReference type="Proteomes" id="UP001530400">
    <property type="component" value="Unassembled WGS sequence"/>
</dbReference>
<organism evidence="1 2">
    <name type="scientific">Cyclotella atomus</name>
    <dbReference type="NCBI Taxonomy" id="382360"/>
    <lineage>
        <taxon>Eukaryota</taxon>
        <taxon>Sar</taxon>
        <taxon>Stramenopiles</taxon>
        <taxon>Ochrophyta</taxon>
        <taxon>Bacillariophyta</taxon>
        <taxon>Coscinodiscophyceae</taxon>
        <taxon>Thalassiosirophycidae</taxon>
        <taxon>Stephanodiscales</taxon>
        <taxon>Stephanodiscaceae</taxon>
        <taxon>Cyclotella</taxon>
    </lineage>
</organism>
<comment type="caution">
    <text evidence="1">The sequence shown here is derived from an EMBL/GenBank/DDBJ whole genome shotgun (WGS) entry which is preliminary data.</text>
</comment>
<reference evidence="1 2" key="1">
    <citation type="submission" date="2024-10" db="EMBL/GenBank/DDBJ databases">
        <title>Updated reference genomes for cyclostephanoid diatoms.</title>
        <authorList>
            <person name="Roberts W.R."/>
            <person name="Alverson A.J."/>
        </authorList>
    </citation>
    <scope>NUCLEOTIDE SEQUENCE [LARGE SCALE GENOMIC DNA]</scope>
    <source>
        <strain evidence="1 2">AJA010-31</strain>
    </source>
</reference>
<keyword evidence="2" id="KW-1185">Reference proteome</keyword>
<protein>
    <submittedName>
        <fullName evidence="1">Uncharacterized protein</fullName>
    </submittedName>
</protein>
<evidence type="ECO:0000313" key="2">
    <source>
        <dbReference type="Proteomes" id="UP001530400"/>
    </source>
</evidence>
<dbReference type="AlphaFoldDB" id="A0ABD3QS99"/>
<sequence>MFTFLAAGRDRRISTTSTISDVQLKLLTDEDKSRQKRLGQMKQRLQKESSRENRISALELKLKNAERMPIAESEVYMTKAERAELQGLLKVRESFEEQYDPKTFTKEHLEFKAMHNDAFIQLFKYCQDARDLSEEANVFFLDGPDGATASALIHKGGFDPAQCYVANRHESSCVSLRMSGGGLLPDENVVHATAAEALTASEPIFVDGVDGSSPGEYDADITSLAGKDGAFARVNFIAYYFDGCGGFVPHIVGMLSAALLRPSSDREHGPIAVGYSLLGGNKDVVGKELAISRALTILARMRGMKMVHPLDDPTHYEISPDIQKIGGSNDGTFTTWLLLQPES</sequence>
<gene>
    <name evidence="1" type="ORF">ACHAWO_000104</name>
</gene>
<proteinExistence type="predicted"/>
<dbReference type="EMBL" id="JALLPJ020000075">
    <property type="protein sequence ID" value="KAL3803275.1"/>
    <property type="molecule type" value="Genomic_DNA"/>
</dbReference>